<dbReference type="Proteomes" id="UP000289340">
    <property type="component" value="Chromosome 12"/>
</dbReference>
<organism evidence="3 4">
    <name type="scientific">Glycine soja</name>
    <name type="common">Wild soybean</name>
    <dbReference type="NCBI Taxonomy" id="3848"/>
    <lineage>
        <taxon>Eukaryota</taxon>
        <taxon>Viridiplantae</taxon>
        <taxon>Streptophyta</taxon>
        <taxon>Embryophyta</taxon>
        <taxon>Tracheophyta</taxon>
        <taxon>Spermatophyta</taxon>
        <taxon>Magnoliopsida</taxon>
        <taxon>eudicotyledons</taxon>
        <taxon>Gunneridae</taxon>
        <taxon>Pentapetalae</taxon>
        <taxon>rosids</taxon>
        <taxon>fabids</taxon>
        <taxon>Fabales</taxon>
        <taxon>Fabaceae</taxon>
        <taxon>Papilionoideae</taxon>
        <taxon>50 kb inversion clade</taxon>
        <taxon>NPAAA clade</taxon>
        <taxon>indigoferoid/millettioid clade</taxon>
        <taxon>Phaseoleae</taxon>
        <taxon>Glycine</taxon>
        <taxon>Glycine subgen. Soja</taxon>
    </lineage>
</organism>
<dbReference type="GO" id="GO:0046982">
    <property type="term" value="F:protein heterodimerization activity"/>
    <property type="evidence" value="ECO:0007669"/>
    <property type="project" value="InterPro"/>
</dbReference>
<evidence type="ECO:0000313" key="3">
    <source>
        <dbReference type="EMBL" id="RZB74678.1"/>
    </source>
</evidence>
<evidence type="ECO:0000313" key="4">
    <source>
        <dbReference type="Proteomes" id="UP000289340"/>
    </source>
</evidence>
<feature type="domain" description="Transcription factor CBF/NF-Y/archaeal histone" evidence="2">
    <location>
        <begin position="26"/>
        <end position="60"/>
    </location>
</feature>
<dbReference type="SUPFAM" id="SSF47113">
    <property type="entry name" value="Histone-fold"/>
    <property type="match status" value="1"/>
</dbReference>
<keyword evidence="1" id="KW-0812">Transmembrane</keyword>
<keyword evidence="1" id="KW-0472">Membrane</keyword>
<dbReference type="EMBL" id="QZWG01000012">
    <property type="protein sequence ID" value="RZB74678.1"/>
    <property type="molecule type" value="Genomic_DNA"/>
</dbReference>
<keyword evidence="4" id="KW-1185">Reference proteome</keyword>
<name>A0A445HLP0_GLYSO</name>
<protein>
    <recommendedName>
        <fullName evidence="2">Transcription factor CBF/NF-Y/archaeal histone domain-containing protein</fullName>
    </recommendedName>
</protein>
<dbReference type="AlphaFoldDB" id="A0A445HLP0"/>
<dbReference type="InterPro" id="IPR009072">
    <property type="entry name" value="Histone-fold"/>
</dbReference>
<reference evidence="3 4" key="1">
    <citation type="submission" date="2018-09" db="EMBL/GenBank/DDBJ databases">
        <title>A high-quality reference genome of wild soybean provides a powerful tool to mine soybean genomes.</title>
        <authorList>
            <person name="Xie M."/>
            <person name="Chung C.Y.L."/>
            <person name="Li M.-W."/>
            <person name="Wong F.-L."/>
            <person name="Chan T.-F."/>
            <person name="Lam H.-M."/>
        </authorList>
    </citation>
    <scope>NUCLEOTIDE SEQUENCE [LARGE SCALE GENOMIC DNA]</scope>
    <source>
        <strain evidence="4">cv. W05</strain>
        <tissue evidence="3">Hypocotyl of etiolated seedlings</tissue>
    </source>
</reference>
<sequence>MAVNTAAVGFYSFSSFSMSLSFVASLLISLQETFVEQFVQEAYTCCAEDRKKCLSYDHLDFVPERVKAEDALRERSAAGKGG</sequence>
<comment type="caution">
    <text evidence="3">The sequence shown here is derived from an EMBL/GenBank/DDBJ whole genome shotgun (WGS) entry which is preliminary data.</text>
</comment>
<feature type="transmembrane region" description="Helical" evidence="1">
    <location>
        <begin position="6"/>
        <end position="28"/>
    </location>
</feature>
<gene>
    <name evidence="3" type="ORF">D0Y65_033590</name>
</gene>
<proteinExistence type="predicted"/>
<evidence type="ECO:0000256" key="1">
    <source>
        <dbReference type="SAM" id="Phobius"/>
    </source>
</evidence>
<keyword evidence="1" id="KW-1133">Transmembrane helix</keyword>
<accession>A0A445HLP0</accession>
<dbReference type="Pfam" id="PF00808">
    <property type="entry name" value="CBFD_NFYB_HMF"/>
    <property type="match status" value="1"/>
</dbReference>
<evidence type="ECO:0000259" key="2">
    <source>
        <dbReference type="Pfam" id="PF00808"/>
    </source>
</evidence>
<dbReference type="InterPro" id="IPR003958">
    <property type="entry name" value="CBFA_NFYB_domain"/>
</dbReference>